<dbReference type="RefSeq" id="XP_044674808.1">
    <property type="nucleotide sequence ID" value="XM_044829892.1"/>
</dbReference>
<name>A0A9P8D5P9_9HYPO</name>
<reference evidence="1" key="1">
    <citation type="journal article" date="2021" name="Mol. Plant Microbe Interact.">
        <title>Telomere to telomere genome assembly of Fusarium musae F31, causal agent of crown rot disease of banana.</title>
        <authorList>
            <person name="Degradi L."/>
            <person name="Tava V."/>
            <person name="Kunova A."/>
            <person name="Cortesi P."/>
            <person name="Saracchi M."/>
            <person name="Pasquali M."/>
        </authorList>
    </citation>
    <scope>NUCLEOTIDE SEQUENCE</scope>
    <source>
        <strain evidence="1">F31</strain>
    </source>
</reference>
<dbReference type="GeneID" id="68320222"/>
<comment type="caution">
    <text evidence="1">The sequence shown here is derived from an EMBL/GenBank/DDBJ whole genome shotgun (WGS) entry which is preliminary data.</text>
</comment>
<keyword evidence="2" id="KW-1185">Reference proteome</keyword>
<sequence>MNTTFENLSYQVMTLIDLVFETVEAVRKTAPPMPSQEELDKLLSYLKRLSNHMTKMIERTDGPEQELKLEAVVTQANEVMLEVDNMQFAIWLLDPDRPCSSPPSLKPKTLSGILKLVVNMATNVPTVIPRVGVSYSTFMESLCRLKKGVFRDASIGALGKVQKVHQAQSRILKCYPDLETGILGTARPPSQRYPSQNEIDELLGDLRSVKYFLFDMARRFYSGHENERNMLQPLDEVTVSLENQLYCIQLAINKLDPYRGPKDIFGMHCGVLVDENLAGTNREGTGKIEEQMQQMAI</sequence>
<accession>A0A9P8D5P9</accession>
<protein>
    <submittedName>
        <fullName evidence="1">Uncharacterized protein</fullName>
    </submittedName>
</protein>
<dbReference type="KEGG" id="fmu:J7337_012366"/>
<gene>
    <name evidence="1" type="ORF">J7337_012366</name>
</gene>
<dbReference type="EMBL" id="JAHBCI010000010">
    <property type="protein sequence ID" value="KAG9495808.1"/>
    <property type="molecule type" value="Genomic_DNA"/>
</dbReference>
<evidence type="ECO:0000313" key="1">
    <source>
        <dbReference type="EMBL" id="KAG9495808.1"/>
    </source>
</evidence>
<proteinExistence type="predicted"/>
<organism evidence="1 2">
    <name type="scientific">Fusarium musae</name>
    <dbReference type="NCBI Taxonomy" id="1042133"/>
    <lineage>
        <taxon>Eukaryota</taxon>
        <taxon>Fungi</taxon>
        <taxon>Dikarya</taxon>
        <taxon>Ascomycota</taxon>
        <taxon>Pezizomycotina</taxon>
        <taxon>Sordariomycetes</taxon>
        <taxon>Hypocreomycetidae</taxon>
        <taxon>Hypocreales</taxon>
        <taxon>Nectriaceae</taxon>
        <taxon>Fusarium</taxon>
    </lineage>
</organism>
<evidence type="ECO:0000313" key="2">
    <source>
        <dbReference type="Proteomes" id="UP000827133"/>
    </source>
</evidence>
<dbReference type="AlphaFoldDB" id="A0A9P8D5P9"/>
<dbReference type="Proteomes" id="UP000827133">
    <property type="component" value="Unassembled WGS sequence"/>
</dbReference>